<dbReference type="InterPro" id="IPR005036">
    <property type="entry name" value="CBM21_dom"/>
</dbReference>
<proteinExistence type="predicted"/>
<dbReference type="Pfam" id="PF03370">
    <property type="entry name" value="CBM_21"/>
    <property type="match status" value="1"/>
</dbReference>
<dbReference type="PANTHER" id="PTHR12307:SF2">
    <property type="entry name" value="PROTEIN PHOSPHATASE 1 REGULATORY SUBUNIT 3A"/>
    <property type="match status" value="1"/>
</dbReference>
<dbReference type="PANTHER" id="PTHR12307">
    <property type="entry name" value="PROTEIN PHOSPHATASE 1 REGULATORY SUBUNIT"/>
    <property type="match status" value="1"/>
</dbReference>
<dbReference type="GO" id="GO:2001069">
    <property type="term" value="F:glycogen binding"/>
    <property type="evidence" value="ECO:0007669"/>
    <property type="project" value="TreeGrafter"/>
</dbReference>
<dbReference type="InterPro" id="IPR050782">
    <property type="entry name" value="PP1_regulatory_subunit_3"/>
</dbReference>
<organism evidence="3 4">
    <name type="scientific">Amphilophus citrinellus</name>
    <name type="common">Midas cichlid</name>
    <name type="synonym">Cichlasoma citrinellum</name>
    <dbReference type="NCBI Taxonomy" id="61819"/>
    <lineage>
        <taxon>Eukaryota</taxon>
        <taxon>Metazoa</taxon>
        <taxon>Chordata</taxon>
        <taxon>Craniata</taxon>
        <taxon>Vertebrata</taxon>
        <taxon>Euteleostomi</taxon>
        <taxon>Actinopterygii</taxon>
        <taxon>Neopterygii</taxon>
        <taxon>Teleostei</taxon>
        <taxon>Neoteleostei</taxon>
        <taxon>Acanthomorphata</taxon>
        <taxon>Ovalentaria</taxon>
        <taxon>Cichlomorphae</taxon>
        <taxon>Cichliformes</taxon>
        <taxon>Cichlidae</taxon>
        <taxon>New World cichlids</taxon>
        <taxon>Cichlasomatinae</taxon>
        <taxon>Heroini</taxon>
        <taxon>Amphilophus</taxon>
    </lineage>
</organism>
<dbReference type="CDD" id="cd22255">
    <property type="entry name" value="PBD_PPP1R3A"/>
    <property type="match status" value="1"/>
</dbReference>
<dbReference type="Proteomes" id="UP000261340">
    <property type="component" value="Unplaced"/>
</dbReference>
<protein>
    <recommendedName>
        <fullName evidence="2">CBM21 domain-containing protein</fullName>
    </recommendedName>
</protein>
<feature type="compositionally biased region" description="Acidic residues" evidence="1">
    <location>
        <begin position="34"/>
        <end position="44"/>
    </location>
</feature>
<dbReference type="InterPro" id="IPR038175">
    <property type="entry name" value="CBM21_dom_sf"/>
</dbReference>
<dbReference type="PROSITE" id="PS51159">
    <property type="entry name" value="CBM21"/>
    <property type="match status" value="1"/>
</dbReference>
<dbReference type="Gene3D" id="2.60.40.2440">
    <property type="entry name" value="Carbohydrate binding type-21 domain"/>
    <property type="match status" value="1"/>
</dbReference>
<evidence type="ECO:0000313" key="3">
    <source>
        <dbReference type="Ensembl" id="ENSACIP00000024534.1"/>
    </source>
</evidence>
<feature type="region of interest" description="Disordered" evidence="1">
    <location>
        <begin position="13"/>
        <end position="49"/>
    </location>
</feature>
<accession>A0A3Q0SI38</accession>
<dbReference type="Ensembl" id="ENSACIT00000025179.1">
    <property type="protein sequence ID" value="ENSACIP00000024534.1"/>
    <property type="gene ID" value="ENSACIG00000019053.1"/>
</dbReference>
<dbReference type="AlphaFoldDB" id="A0A3Q0SI38"/>
<dbReference type="STRING" id="61819.ENSACIP00000024534"/>
<dbReference type="GO" id="GO:0005979">
    <property type="term" value="P:regulation of glycogen biosynthetic process"/>
    <property type="evidence" value="ECO:0007669"/>
    <property type="project" value="TreeGrafter"/>
</dbReference>
<reference evidence="3" key="1">
    <citation type="submission" date="2025-08" db="UniProtKB">
        <authorList>
            <consortium name="Ensembl"/>
        </authorList>
    </citation>
    <scope>IDENTIFICATION</scope>
</reference>
<evidence type="ECO:0000256" key="1">
    <source>
        <dbReference type="SAM" id="MobiDB-lite"/>
    </source>
</evidence>
<dbReference type="OMA" id="MEATHPL"/>
<dbReference type="GO" id="GO:0000164">
    <property type="term" value="C:protein phosphatase type 1 complex"/>
    <property type="evidence" value="ECO:0007669"/>
    <property type="project" value="TreeGrafter"/>
</dbReference>
<evidence type="ECO:0000313" key="4">
    <source>
        <dbReference type="Proteomes" id="UP000261340"/>
    </source>
</evidence>
<name>A0A3Q0SI38_AMPCI</name>
<evidence type="ECO:0000259" key="2">
    <source>
        <dbReference type="PROSITE" id="PS51159"/>
    </source>
</evidence>
<keyword evidence="4" id="KW-1185">Reference proteome</keyword>
<reference evidence="3" key="2">
    <citation type="submission" date="2025-09" db="UniProtKB">
        <authorList>
            <consortium name="Ensembl"/>
        </authorList>
    </citation>
    <scope>IDENTIFICATION</scope>
</reference>
<dbReference type="GO" id="GO:0008157">
    <property type="term" value="F:protein phosphatase 1 binding"/>
    <property type="evidence" value="ECO:0007669"/>
    <property type="project" value="TreeGrafter"/>
</dbReference>
<feature type="domain" description="CBM21" evidence="2">
    <location>
        <begin position="111"/>
        <end position="221"/>
    </location>
</feature>
<dbReference type="GeneTree" id="ENSGT00940000157682"/>
<sequence>MTTWTSFYFLSPRGDQWSASAPLQWASSPTGSTTDEETDEDSEPEPPPVIRRKVSFADAFGLNLVSVKEFDSAETTESEVSQAAEKEATHSAEEFYMCCLFTVPSSPEELEQRLQAQMMELESIELLPGTTTLRGIIRVVNLCYSKSVFARITLDRWNSCFDLPAEYVPGSSDRKTDRFTFKYTLVPPFEREGTRVEFCLCYESSAGTFWANNKELNYVLFCHQKEQMKEHGPQVQEESYKSKRSLRCCVTIHWPVEHILPIYGQMCVQVSMTSPL</sequence>